<dbReference type="PROSITE" id="PS51257">
    <property type="entry name" value="PROKAR_LIPOPROTEIN"/>
    <property type="match status" value="1"/>
</dbReference>
<dbReference type="EMBL" id="ABCS01000010">
    <property type="protein sequence ID" value="EDM80477.1"/>
    <property type="molecule type" value="Genomic_DNA"/>
</dbReference>
<keyword evidence="4" id="KW-1185">Reference proteome</keyword>
<dbReference type="OrthoDB" id="5491320at2"/>
<proteinExistence type="predicted"/>
<accession>A6G0T9</accession>
<sequence>MRRDLYLGAWAALACLSTASLACSDDGGGGGDEAQTETETDAGTDTESETGTDTDTESETDTGAAWEDFEVGFDVRDLSPTEAELAEEFYLGGYGFYTERGPCEGVHDPVFVRTMAIAAGEDAMILAIVDSVGMGNQWTRAMRGEIQEATGLSPEQIVIATTHTHSGPDFMGLWGSVPEAYRERVITAVVESAETAYTSRVPATLEVSSTITDNRNRRGWEFTDDSLVAVRASDPEDGSLLGVMFAFAAHPVVLGSDNKLVSRDYPGYAVDALEAELDVPVLLFNGILGDVSPKVPEGDYADDFERALAYGDLIAQAGLSLVEGGEVVSPELYRDYTEWDLVVENELLKQAALGGLLDMDYDYDGETASITTQSNYLRLGDSLQLVAFPGETLTRNGLAIKEFMTTPYTIVIGNAGEALGYFIPSDEWMTGLNDDYEESVSLGMMVGDQSRDAISVMITDDPGAP</sequence>
<evidence type="ECO:0000313" key="4">
    <source>
        <dbReference type="Proteomes" id="UP000005801"/>
    </source>
</evidence>
<dbReference type="Proteomes" id="UP000005801">
    <property type="component" value="Unassembled WGS sequence"/>
</dbReference>
<evidence type="ECO:0000256" key="1">
    <source>
        <dbReference type="SAM" id="MobiDB-lite"/>
    </source>
</evidence>
<name>A6G0T9_9BACT</name>
<evidence type="ECO:0000256" key="2">
    <source>
        <dbReference type="SAM" id="SignalP"/>
    </source>
</evidence>
<gene>
    <name evidence="3" type="ORF">PPSIR1_41739</name>
</gene>
<feature type="signal peptide" evidence="2">
    <location>
        <begin position="1"/>
        <end position="22"/>
    </location>
</feature>
<reference evidence="3 4" key="1">
    <citation type="submission" date="2007-06" db="EMBL/GenBank/DDBJ databases">
        <authorList>
            <person name="Shimkets L."/>
            <person name="Ferriera S."/>
            <person name="Johnson J."/>
            <person name="Kravitz S."/>
            <person name="Beeson K."/>
            <person name="Sutton G."/>
            <person name="Rogers Y.-H."/>
            <person name="Friedman R."/>
            <person name="Frazier M."/>
            <person name="Venter J.C."/>
        </authorList>
    </citation>
    <scope>NUCLEOTIDE SEQUENCE [LARGE SCALE GENOMIC DNA]</scope>
    <source>
        <strain evidence="3 4">SIR-1</strain>
    </source>
</reference>
<feature type="region of interest" description="Disordered" evidence="1">
    <location>
        <begin position="24"/>
        <end position="66"/>
    </location>
</feature>
<protein>
    <recommendedName>
        <fullName evidence="5">Neutral/alkaline non-lysosomal ceramidase N-terminal domain-containing protein</fullName>
    </recommendedName>
</protein>
<keyword evidence="2" id="KW-0732">Signal</keyword>
<feature type="chain" id="PRO_5002694977" description="Neutral/alkaline non-lysosomal ceramidase N-terminal domain-containing protein" evidence="2">
    <location>
        <begin position="23"/>
        <end position="465"/>
    </location>
</feature>
<dbReference type="AlphaFoldDB" id="A6G0T9"/>
<dbReference type="eggNOG" id="COG3356">
    <property type="taxonomic scope" value="Bacteria"/>
</dbReference>
<dbReference type="RefSeq" id="WP_006970338.1">
    <property type="nucleotide sequence ID" value="NZ_ABCS01000010.1"/>
</dbReference>
<comment type="caution">
    <text evidence="3">The sequence shown here is derived from an EMBL/GenBank/DDBJ whole genome shotgun (WGS) entry which is preliminary data.</text>
</comment>
<organism evidence="3 4">
    <name type="scientific">Plesiocystis pacifica SIR-1</name>
    <dbReference type="NCBI Taxonomy" id="391625"/>
    <lineage>
        <taxon>Bacteria</taxon>
        <taxon>Pseudomonadati</taxon>
        <taxon>Myxococcota</taxon>
        <taxon>Polyangia</taxon>
        <taxon>Nannocystales</taxon>
        <taxon>Nannocystaceae</taxon>
        <taxon>Plesiocystis</taxon>
    </lineage>
</organism>
<evidence type="ECO:0008006" key="5">
    <source>
        <dbReference type="Google" id="ProtNLM"/>
    </source>
</evidence>
<dbReference type="STRING" id="391625.PPSIR1_41739"/>
<evidence type="ECO:0000313" key="3">
    <source>
        <dbReference type="EMBL" id="EDM80477.1"/>
    </source>
</evidence>
<feature type="compositionally biased region" description="Acidic residues" evidence="1">
    <location>
        <begin position="34"/>
        <end position="60"/>
    </location>
</feature>